<sequence length="134" mass="14771">MVGQVFAEYQKLDQVPSRFKAVQVADSCRVAITHETVPFFVRMGNIQVKFFGPIMVGLSHDVIAGLDWLCHNFPYIDWDTSVITLNRNGVGFQIYPVEMIEVICAEPSAVPPVAFGSRGQHPGGHGGKSLLQKI</sequence>
<protein>
    <submittedName>
        <fullName evidence="1">Uncharacterized protein</fullName>
    </submittedName>
</protein>
<reference evidence="1" key="1">
    <citation type="submission" date="2022-04" db="EMBL/GenBank/DDBJ databases">
        <title>Genome of the entomopathogenic fungus Entomophthora muscae.</title>
        <authorList>
            <person name="Elya C."/>
            <person name="Lovett B.R."/>
            <person name="Lee E."/>
            <person name="Macias A.M."/>
            <person name="Hajek A.E."/>
            <person name="De Bivort B.L."/>
            <person name="Kasson M.T."/>
            <person name="De Fine Licht H.H."/>
            <person name="Stajich J.E."/>
        </authorList>
    </citation>
    <scope>NUCLEOTIDE SEQUENCE</scope>
    <source>
        <strain evidence="1">Berkeley</strain>
    </source>
</reference>
<gene>
    <name evidence="1" type="ORF">DSO57_1016912</name>
</gene>
<organism evidence="1 2">
    <name type="scientific">Entomophthora muscae</name>
    <dbReference type="NCBI Taxonomy" id="34485"/>
    <lineage>
        <taxon>Eukaryota</taxon>
        <taxon>Fungi</taxon>
        <taxon>Fungi incertae sedis</taxon>
        <taxon>Zoopagomycota</taxon>
        <taxon>Entomophthoromycotina</taxon>
        <taxon>Entomophthoromycetes</taxon>
        <taxon>Entomophthorales</taxon>
        <taxon>Entomophthoraceae</taxon>
        <taxon>Entomophthora</taxon>
    </lineage>
</organism>
<evidence type="ECO:0000313" key="2">
    <source>
        <dbReference type="Proteomes" id="UP001165960"/>
    </source>
</evidence>
<dbReference type="EMBL" id="QTSX02001490">
    <property type="protein sequence ID" value="KAJ9081230.1"/>
    <property type="molecule type" value="Genomic_DNA"/>
</dbReference>
<comment type="caution">
    <text evidence="1">The sequence shown here is derived from an EMBL/GenBank/DDBJ whole genome shotgun (WGS) entry which is preliminary data.</text>
</comment>
<name>A0ACC2U328_9FUNG</name>
<evidence type="ECO:0000313" key="1">
    <source>
        <dbReference type="EMBL" id="KAJ9081230.1"/>
    </source>
</evidence>
<accession>A0ACC2U328</accession>
<keyword evidence="2" id="KW-1185">Reference proteome</keyword>
<proteinExistence type="predicted"/>
<dbReference type="Proteomes" id="UP001165960">
    <property type="component" value="Unassembled WGS sequence"/>
</dbReference>